<protein>
    <recommendedName>
        <fullName evidence="7">NAD-dependent epimerase/dehydratase domain-containing protein</fullName>
    </recommendedName>
</protein>
<organism evidence="8 9">
    <name type="scientific">Pseudocercospora musae</name>
    <dbReference type="NCBI Taxonomy" id="113226"/>
    <lineage>
        <taxon>Eukaryota</taxon>
        <taxon>Fungi</taxon>
        <taxon>Dikarya</taxon>
        <taxon>Ascomycota</taxon>
        <taxon>Pezizomycotina</taxon>
        <taxon>Dothideomycetes</taxon>
        <taxon>Dothideomycetidae</taxon>
        <taxon>Mycosphaerellales</taxon>
        <taxon>Mycosphaerellaceae</taxon>
        <taxon>Pseudocercospora</taxon>
    </lineage>
</organism>
<dbReference type="PROSITE" id="PS01215">
    <property type="entry name" value="MRP"/>
    <property type="match status" value="1"/>
</dbReference>
<name>A0A139I1Q9_9PEZI</name>
<keyword evidence="5" id="KW-0411">Iron-sulfur</keyword>
<dbReference type="Pfam" id="PF01370">
    <property type="entry name" value="Epimerase"/>
    <property type="match status" value="1"/>
</dbReference>
<keyword evidence="1" id="KW-0479">Metal-binding</keyword>
<dbReference type="Proteomes" id="UP000073492">
    <property type="component" value="Unassembled WGS sequence"/>
</dbReference>
<comment type="similarity">
    <text evidence="6">Belongs to the Mrp/NBP35 ATP-binding proteins family.</text>
</comment>
<evidence type="ECO:0000313" key="9">
    <source>
        <dbReference type="Proteomes" id="UP000073492"/>
    </source>
</evidence>
<dbReference type="OrthoDB" id="1741334at2759"/>
<dbReference type="InterPro" id="IPR019591">
    <property type="entry name" value="Mrp/NBP35_ATP-bd"/>
</dbReference>
<dbReference type="GO" id="GO:0140663">
    <property type="term" value="F:ATP-dependent FeS chaperone activity"/>
    <property type="evidence" value="ECO:0007669"/>
    <property type="project" value="InterPro"/>
</dbReference>
<evidence type="ECO:0000313" key="8">
    <source>
        <dbReference type="EMBL" id="KXT08609.1"/>
    </source>
</evidence>
<evidence type="ECO:0000256" key="1">
    <source>
        <dbReference type="ARBA" id="ARBA00022723"/>
    </source>
</evidence>
<dbReference type="GO" id="GO:0016226">
    <property type="term" value="P:iron-sulfur cluster assembly"/>
    <property type="evidence" value="ECO:0007669"/>
    <property type="project" value="InterPro"/>
</dbReference>
<proteinExistence type="inferred from homology"/>
<evidence type="ECO:0000256" key="3">
    <source>
        <dbReference type="ARBA" id="ARBA00022840"/>
    </source>
</evidence>
<keyword evidence="3" id="KW-0067">ATP-binding</keyword>
<dbReference type="SUPFAM" id="SSF51735">
    <property type="entry name" value="NAD(P)-binding Rossmann-fold domains"/>
    <property type="match status" value="1"/>
</dbReference>
<dbReference type="GO" id="GO:0051539">
    <property type="term" value="F:4 iron, 4 sulfur cluster binding"/>
    <property type="evidence" value="ECO:0007669"/>
    <property type="project" value="TreeGrafter"/>
</dbReference>
<dbReference type="HAMAP" id="MF_02040">
    <property type="entry name" value="Mrp_NBP35"/>
    <property type="match status" value="1"/>
</dbReference>
<evidence type="ECO:0000256" key="6">
    <source>
        <dbReference type="ARBA" id="ARBA00024036"/>
    </source>
</evidence>
<dbReference type="PANTHER" id="PTHR42961">
    <property type="entry name" value="IRON-SULFUR PROTEIN NUBPL"/>
    <property type="match status" value="1"/>
</dbReference>
<sequence length="722" mass="78197">MSPTQILLTGATGYIGGSILTLLLGSKEPILKSATITCLVRGENRVPELEAAYGHRVKPELYRDLDDIARTIEVASQHDIVINTTMGYHPESAAALVRGLAKRKEKTGKDVYLIHTSGTSNVADRPITRTLVEARIFDDAKDDIYNYEMARNHSDPYGQRTSELGVIDAGIETGVKTLVIMSPTIYGVGTGMFNKKSIQVPMYVKAALENGQAAVVGSGDGVWDNVHVEDLAELYKLLTLRILEGNVAEIPFGTKGIIFSGNGRHSWLELAQGVADAAYNAGRIKTKEVKSVDIEEGARLLTQWFVPGGDQQLVELGLSSNSRTESNVARKLGWRPSRGKEAWKRGFTEEYLRSPQTQQSGLGLFFWTHASVVSEAIVPIRYPVPTGSARQPAAVMHDGLSEHYFVRGAGLAHNSSQCWNPKSDKLQGLPRSGTPLNLAARMKRGLPERRKIPNVKNIVAVSSAKGGVGKSTISVNLALAMAKQGLHTGILDTDIYGPSIPTLLNLEGYEPELDKNNRLVPLTAYGLKAMSMGFLVPQDSPVAWRGLMVQKAMSQLLFEVSWPNLDVLVMDLPPGTGDVQLTITQSVELTGKETTKSSCRMTVAEYVTGAAIVSTPQDLALRDAVRGVDLFKKVNVPIFGMIQNMSSFVCTNCDHKHDIFGLDGAKKKCNEIGILFLGDIPLHPDICASADAGKPTVVANPDTPQAKSFDEIAKIIASSLKS</sequence>
<dbReference type="InterPro" id="IPR000808">
    <property type="entry name" value="Mrp-like_CS"/>
</dbReference>
<evidence type="ECO:0000256" key="2">
    <source>
        <dbReference type="ARBA" id="ARBA00022741"/>
    </source>
</evidence>
<dbReference type="Pfam" id="PF10609">
    <property type="entry name" value="ParA"/>
    <property type="match status" value="1"/>
</dbReference>
<dbReference type="PANTHER" id="PTHR42961:SF2">
    <property type="entry name" value="IRON-SULFUR PROTEIN NUBPL"/>
    <property type="match status" value="1"/>
</dbReference>
<dbReference type="InterPro" id="IPR027417">
    <property type="entry name" value="P-loop_NTPase"/>
</dbReference>
<evidence type="ECO:0000256" key="4">
    <source>
        <dbReference type="ARBA" id="ARBA00023004"/>
    </source>
</evidence>
<keyword evidence="2" id="KW-0547">Nucleotide-binding</keyword>
<dbReference type="GO" id="GO:0005739">
    <property type="term" value="C:mitochondrion"/>
    <property type="evidence" value="ECO:0007669"/>
    <property type="project" value="TreeGrafter"/>
</dbReference>
<dbReference type="InterPro" id="IPR033756">
    <property type="entry name" value="YlxH/NBP35"/>
</dbReference>
<dbReference type="GO" id="GO:0005524">
    <property type="term" value="F:ATP binding"/>
    <property type="evidence" value="ECO:0007669"/>
    <property type="project" value="UniProtKB-KW"/>
</dbReference>
<dbReference type="CDD" id="cd02037">
    <property type="entry name" value="Mrp_NBP35"/>
    <property type="match status" value="1"/>
</dbReference>
<comment type="caution">
    <text evidence="8">The sequence shown here is derived from an EMBL/GenBank/DDBJ whole genome shotgun (WGS) entry which is preliminary data.</text>
</comment>
<feature type="domain" description="NAD-dependent epimerase/dehydratase" evidence="7">
    <location>
        <begin position="6"/>
        <end position="239"/>
    </location>
</feature>
<dbReference type="FunFam" id="3.40.50.300:FF:001119">
    <property type="entry name" value="Iron-sulfur cluster carrier protein"/>
    <property type="match status" value="1"/>
</dbReference>
<dbReference type="EMBL" id="LFZO01000423">
    <property type="protein sequence ID" value="KXT08609.1"/>
    <property type="molecule type" value="Genomic_DNA"/>
</dbReference>
<gene>
    <name evidence="8" type="ORF">AC579_4456</name>
</gene>
<dbReference type="GO" id="GO:0046872">
    <property type="term" value="F:metal ion binding"/>
    <property type="evidence" value="ECO:0007669"/>
    <property type="project" value="UniProtKB-KW"/>
</dbReference>
<reference evidence="8 9" key="1">
    <citation type="submission" date="2015-07" db="EMBL/GenBank/DDBJ databases">
        <title>Comparative genomics of the Sigatoka disease complex on banana suggests a link between parallel evolutionary changes in Pseudocercospora fijiensis and Pseudocercospora eumusae and increased virulence on the banana host.</title>
        <authorList>
            <person name="Chang T.-C."/>
            <person name="Salvucci A."/>
            <person name="Crous P.W."/>
            <person name="Stergiopoulos I."/>
        </authorList>
    </citation>
    <scope>NUCLEOTIDE SEQUENCE [LARGE SCALE GENOMIC DNA]</scope>
    <source>
        <strain evidence="8 9">CBS 116634</strain>
    </source>
</reference>
<dbReference type="InterPro" id="IPR044304">
    <property type="entry name" value="NUBPL-like"/>
</dbReference>
<evidence type="ECO:0000256" key="5">
    <source>
        <dbReference type="ARBA" id="ARBA00023014"/>
    </source>
</evidence>
<dbReference type="Gene3D" id="3.40.50.300">
    <property type="entry name" value="P-loop containing nucleotide triphosphate hydrolases"/>
    <property type="match status" value="1"/>
</dbReference>
<dbReference type="InterPro" id="IPR036291">
    <property type="entry name" value="NAD(P)-bd_dom_sf"/>
</dbReference>
<keyword evidence="9" id="KW-1185">Reference proteome</keyword>
<dbReference type="SUPFAM" id="SSF52540">
    <property type="entry name" value="P-loop containing nucleoside triphosphate hydrolases"/>
    <property type="match status" value="1"/>
</dbReference>
<dbReference type="GO" id="GO:0032981">
    <property type="term" value="P:mitochondrial respiratory chain complex I assembly"/>
    <property type="evidence" value="ECO:0007669"/>
    <property type="project" value="TreeGrafter"/>
</dbReference>
<dbReference type="Gene3D" id="3.40.50.720">
    <property type="entry name" value="NAD(P)-binding Rossmann-like Domain"/>
    <property type="match status" value="1"/>
</dbReference>
<keyword evidence="4" id="KW-0408">Iron</keyword>
<accession>A0A139I1Q9</accession>
<dbReference type="InterPro" id="IPR001509">
    <property type="entry name" value="Epimerase_deHydtase"/>
</dbReference>
<dbReference type="AlphaFoldDB" id="A0A139I1Q9"/>
<dbReference type="STRING" id="113226.A0A139I1Q9"/>
<evidence type="ECO:0000259" key="7">
    <source>
        <dbReference type="Pfam" id="PF01370"/>
    </source>
</evidence>